<sequence length="123" mass="14160">MRNRSVYTVMADCGVGEFLWRKDNSERLGGVGGNQLSLMEENIGSEDMSDALFSDFCNWARRYMAALPDDVLEPMNLDWCDFNAAGVRLARRLQKEMAPRGHLVRYSRAWNDPNHDEEPFIEL</sequence>
<protein>
    <submittedName>
        <fullName evidence="1">Uncharacterized protein</fullName>
    </submittedName>
</protein>
<evidence type="ECO:0000313" key="1">
    <source>
        <dbReference type="EMBL" id="KEZ77606.1"/>
    </source>
</evidence>
<name>A0A084ILM2_SALHC</name>
<comment type="caution">
    <text evidence="1">The sequence shown here is derived from an EMBL/GenBank/DDBJ whole genome shotgun (WGS) entry which is preliminary data.</text>
</comment>
<evidence type="ECO:0000313" key="2">
    <source>
        <dbReference type="Proteomes" id="UP000028302"/>
    </source>
</evidence>
<dbReference type="Proteomes" id="UP000028302">
    <property type="component" value="Unassembled WGS sequence"/>
</dbReference>
<gene>
    <name evidence="1" type="ORF">C41B8_09516</name>
</gene>
<proteinExistence type="predicted"/>
<keyword evidence="2" id="KW-1185">Reference proteome</keyword>
<reference evidence="1 2" key="1">
    <citation type="submission" date="2013-03" db="EMBL/GenBank/DDBJ databases">
        <title>Salinisphaera hydrothermalis C41B8 Genome Sequencing.</title>
        <authorList>
            <person name="Li C."/>
            <person name="Lai Q."/>
            <person name="Shao Z."/>
        </authorList>
    </citation>
    <scope>NUCLEOTIDE SEQUENCE [LARGE SCALE GENOMIC DNA]</scope>
    <source>
        <strain evidence="1 2">C41B8</strain>
    </source>
</reference>
<dbReference type="RefSeq" id="WP_037337052.1">
    <property type="nucleotide sequence ID" value="NZ_APNK01000011.1"/>
</dbReference>
<accession>A0A084ILM2</accession>
<dbReference type="AlphaFoldDB" id="A0A084ILM2"/>
<dbReference type="EMBL" id="APNK01000011">
    <property type="protein sequence ID" value="KEZ77606.1"/>
    <property type="molecule type" value="Genomic_DNA"/>
</dbReference>
<organism evidence="1 2">
    <name type="scientific">Salinisphaera hydrothermalis (strain C41B8)</name>
    <dbReference type="NCBI Taxonomy" id="1304275"/>
    <lineage>
        <taxon>Bacteria</taxon>
        <taxon>Pseudomonadati</taxon>
        <taxon>Pseudomonadota</taxon>
        <taxon>Gammaproteobacteria</taxon>
        <taxon>Salinisphaerales</taxon>
        <taxon>Salinisphaeraceae</taxon>
        <taxon>Salinisphaera</taxon>
    </lineage>
</organism>